<evidence type="ECO:0000313" key="1">
    <source>
        <dbReference type="EMBL" id="QRC93465.1"/>
    </source>
</evidence>
<dbReference type="VEuPathDB" id="FungiDB:JI435_403860"/>
<dbReference type="AlphaFoldDB" id="A0A7U2HVJ5"/>
<name>A0A7U2HVJ5_PHANO</name>
<evidence type="ECO:0000313" key="2">
    <source>
        <dbReference type="Proteomes" id="UP000663193"/>
    </source>
</evidence>
<accession>A0A7U2HVJ5</accession>
<reference evidence="2" key="1">
    <citation type="journal article" date="2021" name="BMC Genomics">
        <title>Chromosome-level genome assembly and manually-curated proteome of model necrotroph Parastagonospora nodorum Sn15 reveals a genome-wide trove of candidate effector homologs, and redundancy of virulence-related functions within an accessory chromosome.</title>
        <authorList>
            <person name="Bertazzoni S."/>
            <person name="Jones D.A.B."/>
            <person name="Phan H.T."/>
            <person name="Tan K.-C."/>
            <person name="Hane J.K."/>
        </authorList>
    </citation>
    <scope>NUCLEOTIDE SEQUENCE [LARGE SCALE GENOMIC DNA]</scope>
    <source>
        <strain evidence="2">SN15 / ATCC MYA-4574 / FGSC 10173)</strain>
    </source>
</reference>
<keyword evidence="2" id="KW-1185">Reference proteome</keyword>
<gene>
    <name evidence="1" type="ORF">JI435_403860</name>
</gene>
<dbReference type="Proteomes" id="UP000663193">
    <property type="component" value="Chromosome 3"/>
</dbReference>
<sequence>MVTAERSWSTGVLQLPLSLLRQLDSRIEGADEGGCWARQALSTYLCKRATTTRVRERGSTM</sequence>
<proteinExistence type="predicted"/>
<organism evidence="1 2">
    <name type="scientific">Phaeosphaeria nodorum (strain SN15 / ATCC MYA-4574 / FGSC 10173)</name>
    <name type="common">Glume blotch fungus</name>
    <name type="synonym">Parastagonospora nodorum</name>
    <dbReference type="NCBI Taxonomy" id="321614"/>
    <lineage>
        <taxon>Eukaryota</taxon>
        <taxon>Fungi</taxon>
        <taxon>Dikarya</taxon>
        <taxon>Ascomycota</taxon>
        <taxon>Pezizomycotina</taxon>
        <taxon>Dothideomycetes</taxon>
        <taxon>Pleosporomycetidae</taxon>
        <taxon>Pleosporales</taxon>
        <taxon>Pleosporineae</taxon>
        <taxon>Phaeosphaeriaceae</taxon>
        <taxon>Parastagonospora</taxon>
    </lineage>
</organism>
<protein>
    <submittedName>
        <fullName evidence="1">Uncharacterized protein</fullName>
    </submittedName>
</protein>
<dbReference type="EMBL" id="CP069025">
    <property type="protein sequence ID" value="QRC93465.1"/>
    <property type="molecule type" value="Genomic_DNA"/>
</dbReference>